<evidence type="ECO:0000256" key="3">
    <source>
        <dbReference type="ARBA" id="ARBA00022691"/>
    </source>
</evidence>
<reference evidence="5 6" key="1">
    <citation type="submission" date="2019-01" db="EMBL/GenBank/DDBJ databases">
        <title>The draft genome of Rhizobium sp. 24NR.</title>
        <authorList>
            <person name="Liu L."/>
            <person name="Liang L."/>
            <person name="Shi S."/>
            <person name="Xu L."/>
            <person name="Wang X."/>
            <person name="Li L."/>
            <person name="Zhang X."/>
        </authorList>
    </citation>
    <scope>NUCLEOTIDE SEQUENCE [LARGE SCALE GENOMIC DNA]</scope>
    <source>
        <strain evidence="5 6">24NR</strain>
    </source>
</reference>
<comment type="similarity">
    <text evidence="4">Belongs to the MT-A70-like family.</text>
</comment>
<keyword evidence="3" id="KW-0949">S-adenosyl-L-methionine</keyword>
<dbReference type="AlphaFoldDB" id="A0A444LGX9"/>
<keyword evidence="1 5" id="KW-0489">Methyltransferase</keyword>
<dbReference type="PANTHER" id="PTHR12829">
    <property type="entry name" value="N6-ADENOSINE-METHYLTRANSFERASE"/>
    <property type="match status" value="1"/>
</dbReference>
<evidence type="ECO:0000256" key="1">
    <source>
        <dbReference type="ARBA" id="ARBA00022603"/>
    </source>
</evidence>
<evidence type="ECO:0000256" key="2">
    <source>
        <dbReference type="ARBA" id="ARBA00022679"/>
    </source>
</evidence>
<dbReference type="PROSITE" id="PS51143">
    <property type="entry name" value="MT_A70"/>
    <property type="match status" value="1"/>
</dbReference>
<accession>A0A444LGX9</accession>
<dbReference type="OrthoDB" id="9800596at2"/>
<evidence type="ECO:0000313" key="6">
    <source>
        <dbReference type="Proteomes" id="UP000287687"/>
    </source>
</evidence>
<dbReference type="GO" id="GO:0008168">
    <property type="term" value="F:methyltransferase activity"/>
    <property type="evidence" value="ECO:0007669"/>
    <property type="project" value="UniProtKB-KW"/>
</dbReference>
<keyword evidence="6" id="KW-1185">Reference proteome</keyword>
<dbReference type="InterPro" id="IPR007757">
    <property type="entry name" value="MT-A70-like"/>
</dbReference>
<dbReference type="RefSeq" id="WP_128442264.1">
    <property type="nucleotide sequence ID" value="NZ_SBIP01000002.1"/>
</dbReference>
<dbReference type="Proteomes" id="UP000287687">
    <property type="component" value="Unassembled WGS sequence"/>
</dbReference>
<dbReference type="Pfam" id="PF05063">
    <property type="entry name" value="MT-A70"/>
    <property type="match status" value="1"/>
</dbReference>
<protein>
    <submittedName>
        <fullName evidence="5">DNA methyltransferase</fullName>
    </submittedName>
</protein>
<proteinExistence type="inferred from homology"/>
<evidence type="ECO:0000313" key="5">
    <source>
        <dbReference type="EMBL" id="RWX78286.1"/>
    </source>
</evidence>
<dbReference type="PANTHER" id="PTHR12829:SF7">
    <property type="entry name" value="N6-ADENOSINE-METHYLTRANSFERASE CATALYTIC SUBUNIT"/>
    <property type="match status" value="1"/>
</dbReference>
<name>A0A444LGX9_9HYPH</name>
<keyword evidence="2 5" id="KW-0808">Transferase</keyword>
<dbReference type="SUPFAM" id="SSF53335">
    <property type="entry name" value="S-adenosyl-L-methionine-dependent methyltransferases"/>
    <property type="match status" value="1"/>
</dbReference>
<comment type="caution">
    <text evidence="5">The sequence shown here is derived from an EMBL/GenBank/DDBJ whole genome shotgun (WGS) entry which is preliminary data.</text>
</comment>
<dbReference type="EMBL" id="SBIP01000002">
    <property type="protein sequence ID" value="RWX78286.1"/>
    <property type="molecule type" value="Genomic_DNA"/>
</dbReference>
<gene>
    <name evidence="5" type="ORF">EPK99_06550</name>
</gene>
<evidence type="ECO:0000256" key="4">
    <source>
        <dbReference type="PROSITE-ProRule" id="PRU00489"/>
    </source>
</evidence>
<dbReference type="GO" id="GO:0032259">
    <property type="term" value="P:methylation"/>
    <property type="evidence" value="ECO:0007669"/>
    <property type="project" value="UniProtKB-KW"/>
</dbReference>
<sequence length="192" mass="21819">MRLFPDLWPFGDLQPHSFDFIMADPAWTYRMYSEAGEAKSPQAQYRTMSIEEIKRLPVLDLASTDSLLWLWAVNPMLPQAIDVMRAWGFEFKTAGTWLKTTKHGKINFGTGYILRGSNEPFLIGTRGSPRTAKNVRSGFTGLIRDHSRKPEEAYAAAERLMPNARRLDLFSRTNRKGWTAWGDEAGKFGEAA</sequence>
<dbReference type="InterPro" id="IPR029063">
    <property type="entry name" value="SAM-dependent_MTases_sf"/>
</dbReference>
<organism evidence="5 6">
    <name type="scientific">Neorhizobium lilium</name>
    <dbReference type="NCBI Taxonomy" id="2503024"/>
    <lineage>
        <taxon>Bacteria</taxon>
        <taxon>Pseudomonadati</taxon>
        <taxon>Pseudomonadota</taxon>
        <taxon>Alphaproteobacteria</taxon>
        <taxon>Hyphomicrobiales</taxon>
        <taxon>Rhizobiaceae</taxon>
        <taxon>Rhizobium/Agrobacterium group</taxon>
        <taxon>Neorhizobium</taxon>
    </lineage>
</organism>